<dbReference type="PANTHER" id="PTHR33730">
    <property type="entry name" value="OS05G0542732 PROTEIN-RELATED"/>
    <property type="match status" value="1"/>
</dbReference>
<feature type="compositionally biased region" description="Acidic residues" evidence="1">
    <location>
        <begin position="35"/>
        <end position="45"/>
    </location>
</feature>
<feature type="compositionally biased region" description="Basic residues" evidence="1">
    <location>
        <begin position="107"/>
        <end position="117"/>
    </location>
</feature>
<evidence type="ECO:0000313" key="3">
    <source>
        <dbReference type="Proteomes" id="UP001327560"/>
    </source>
</evidence>
<sequence>MAELQRSVTTFRRSGSSGLVWDEKLFTEDMKKKEEEEEGGEEEAGAEFRELRHSKSVGSIGMMARSRSIGGGGGSRHAGFRARNLSPPADPQSPEVPRCCGFFSKQRSAKIPKPRTR</sequence>
<organism evidence="2 3">
    <name type="scientific">Canna indica</name>
    <name type="common">Indian-shot</name>
    <dbReference type="NCBI Taxonomy" id="4628"/>
    <lineage>
        <taxon>Eukaryota</taxon>
        <taxon>Viridiplantae</taxon>
        <taxon>Streptophyta</taxon>
        <taxon>Embryophyta</taxon>
        <taxon>Tracheophyta</taxon>
        <taxon>Spermatophyta</taxon>
        <taxon>Magnoliopsida</taxon>
        <taxon>Liliopsida</taxon>
        <taxon>Zingiberales</taxon>
        <taxon>Cannaceae</taxon>
        <taxon>Canna</taxon>
    </lineage>
</organism>
<dbReference type="Proteomes" id="UP001327560">
    <property type="component" value="Chromosome 5"/>
</dbReference>
<reference evidence="2 3" key="1">
    <citation type="submission" date="2023-10" db="EMBL/GenBank/DDBJ databases">
        <title>Chromosome-scale genome assembly provides insights into flower coloration mechanisms of Canna indica.</title>
        <authorList>
            <person name="Li C."/>
        </authorList>
    </citation>
    <scope>NUCLEOTIDE SEQUENCE [LARGE SCALE GENOMIC DNA]</scope>
    <source>
        <tissue evidence="2">Flower</tissue>
    </source>
</reference>
<dbReference type="Pfam" id="PF15697">
    <property type="entry name" value="DUF4666"/>
    <property type="match status" value="1"/>
</dbReference>
<evidence type="ECO:0000313" key="2">
    <source>
        <dbReference type="EMBL" id="WOL08997.1"/>
    </source>
</evidence>
<dbReference type="AlphaFoldDB" id="A0AAQ3KI20"/>
<accession>A0AAQ3KI20</accession>
<gene>
    <name evidence="2" type="ORF">Cni_G17750</name>
</gene>
<dbReference type="PANTHER" id="PTHR33730:SF16">
    <property type="entry name" value="OS01G0174100 PROTEIN"/>
    <property type="match status" value="1"/>
</dbReference>
<dbReference type="EMBL" id="CP136894">
    <property type="protein sequence ID" value="WOL08997.1"/>
    <property type="molecule type" value="Genomic_DNA"/>
</dbReference>
<name>A0AAQ3KI20_9LILI</name>
<feature type="region of interest" description="Disordered" evidence="1">
    <location>
        <begin position="30"/>
        <end position="117"/>
    </location>
</feature>
<evidence type="ECO:0008006" key="4">
    <source>
        <dbReference type="Google" id="ProtNLM"/>
    </source>
</evidence>
<dbReference type="InterPro" id="IPR031421">
    <property type="entry name" value="DUF4666"/>
</dbReference>
<keyword evidence="3" id="KW-1185">Reference proteome</keyword>
<evidence type="ECO:0000256" key="1">
    <source>
        <dbReference type="SAM" id="MobiDB-lite"/>
    </source>
</evidence>
<proteinExistence type="predicted"/>
<protein>
    <recommendedName>
        <fullName evidence="4">MAPK kinase substrate protein</fullName>
    </recommendedName>
</protein>